<evidence type="ECO:0000313" key="4">
    <source>
        <dbReference type="EMBL" id="KAF6071984.1"/>
    </source>
</evidence>
<dbReference type="InterPro" id="IPR001623">
    <property type="entry name" value="DnaJ_domain"/>
</dbReference>
<dbReference type="CDD" id="cd06257">
    <property type="entry name" value="DnaJ"/>
    <property type="match status" value="1"/>
</dbReference>
<gene>
    <name evidence="4" type="ORF">FOB64_000933</name>
</gene>
<evidence type="ECO:0000259" key="3">
    <source>
        <dbReference type="PROSITE" id="PS50076"/>
    </source>
</evidence>
<dbReference type="Pfam" id="PF00226">
    <property type="entry name" value="DnaJ"/>
    <property type="match status" value="1"/>
</dbReference>
<organism evidence="4 5">
    <name type="scientific">Candida albicans</name>
    <name type="common">Yeast</name>
    <dbReference type="NCBI Taxonomy" id="5476"/>
    <lineage>
        <taxon>Eukaryota</taxon>
        <taxon>Fungi</taxon>
        <taxon>Dikarya</taxon>
        <taxon>Ascomycota</taxon>
        <taxon>Saccharomycotina</taxon>
        <taxon>Pichiomycetes</taxon>
        <taxon>Debaryomycetaceae</taxon>
        <taxon>Candida/Lodderomyces clade</taxon>
        <taxon>Candida</taxon>
    </lineage>
</organism>
<evidence type="ECO:0000313" key="5">
    <source>
        <dbReference type="Proteomes" id="UP000536275"/>
    </source>
</evidence>
<proteinExistence type="predicted"/>
<dbReference type="Gene3D" id="1.10.287.110">
    <property type="entry name" value="DnaJ domain"/>
    <property type="match status" value="1"/>
</dbReference>
<feature type="domain" description="J" evidence="3">
    <location>
        <begin position="32"/>
        <end position="109"/>
    </location>
</feature>
<dbReference type="AlphaFoldDB" id="A0A8H6F653"/>
<evidence type="ECO:0000256" key="2">
    <source>
        <dbReference type="SAM" id="MobiDB-lite"/>
    </source>
</evidence>
<dbReference type="Proteomes" id="UP000536275">
    <property type="component" value="Unassembled WGS sequence"/>
</dbReference>
<accession>A0A8H6F653</accession>
<dbReference type="SMR" id="A0A8H6F653"/>
<protein>
    <submittedName>
        <fullName evidence="4">DnaJ domain family protein</fullName>
    </submittedName>
</protein>
<evidence type="ECO:0000256" key="1">
    <source>
        <dbReference type="SAM" id="Coils"/>
    </source>
</evidence>
<name>A0A8H6F653_CANAX</name>
<dbReference type="InterPro" id="IPR036869">
    <property type="entry name" value="J_dom_sf"/>
</dbReference>
<dbReference type="SUPFAM" id="SSF46565">
    <property type="entry name" value="Chaperone J-domain"/>
    <property type="match status" value="1"/>
</dbReference>
<keyword evidence="1" id="KW-0175">Coiled coil</keyword>
<feature type="compositionally biased region" description="Low complexity" evidence="2">
    <location>
        <begin position="219"/>
        <end position="236"/>
    </location>
</feature>
<dbReference type="PANTHER" id="PTHR46620:SF1">
    <property type="entry name" value="J DOMAIN-CONTAINING PROTEIN SPF31"/>
    <property type="match status" value="1"/>
</dbReference>
<dbReference type="EMBL" id="JABWAD010000010">
    <property type="protein sequence ID" value="KAF6071984.1"/>
    <property type="molecule type" value="Genomic_DNA"/>
</dbReference>
<dbReference type="PANTHER" id="PTHR46620">
    <property type="entry name" value="J DOMAIN-CONTAINING PROTEIN SPF31"/>
    <property type="match status" value="1"/>
</dbReference>
<feature type="region of interest" description="Disordered" evidence="2">
    <location>
        <begin position="204"/>
        <end position="248"/>
    </location>
</feature>
<feature type="coiled-coil region" evidence="1">
    <location>
        <begin position="163"/>
        <end position="191"/>
    </location>
</feature>
<comment type="caution">
    <text evidence="4">The sequence shown here is derived from an EMBL/GenBank/DDBJ whole genome shotgun (WGS) entry which is preliminary data.</text>
</comment>
<feature type="compositionally biased region" description="Basic residues" evidence="2">
    <location>
        <begin position="204"/>
        <end position="215"/>
    </location>
</feature>
<dbReference type="PROSITE" id="PS50076">
    <property type="entry name" value="DNAJ_2"/>
    <property type="match status" value="1"/>
</dbReference>
<sequence length="248" mass="29332">MSEELDRILSIEESAINRNKEIDRILQCSPYDYYSILEINPLLSTTTAQELSTTIKKLYRKKSLLIHPDKSDNPKAPEAFDLLKKSEHILTSTEESDIKEIEHLYSIYQAYKPKPEQKQKQIDDHEQQYSQLEFNDPINIEIRSKVKQILIDEINELNLNKLIKQTELLRKDEMKQKIELEKKIKRQLDKNWEDERDLRVKNWRKYSNKIERKQKRQQEGQQQASSSSSSSSSSGKVSKKKKKKNVLV</sequence>
<reference evidence="4 5" key="1">
    <citation type="submission" date="2020-03" db="EMBL/GenBank/DDBJ databases">
        <title>FDA dAtabase for Regulatory Grade micrObial Sequences (FDA-ARGOS): Supporting development and validation of Infectious Disease Dx tests.</title>
        <authorList>
            <person name="Campos J."/>
            <person name="Goldberg B."/>
            <person name="Tallon L."/>
            <person name="Sadzewicz L."/>
            <person name="Vavikolanu K."/>
            <person name="Mehta A."/>
            <person name="Aluvathingal J."/>
            <person name="Nadendla S."/>
            <person name="Nandy P."/>
            <person name="Geyer C."/>
            <person name="Yan Y."/>
            <person name="Sichtig H."/>
        </authorList>
    </citation>
    <scope>NUCLEOTIDE SEQUENCE [LARGE SCALE GENOMIC DNA]</scope>
    <source>
        <strain evidence="4 5">FDAARGOS_656</strain>
    </source>
</reference>
<dbReference type="SMART" id="SM00271">
    <property type="entry name" value="DnaJ"/>
    <property type="match status" value="1"/>
</dbReference>
<feature type="compositionally biased region" description="Basic residues" evidence="2">
    <location>
        <begin position="237"/>
        <end position="248"/>
    </location>
</feature>